<keyword evidence="4" id="KW-1185">Reference proteome</keyword>
<dbReference type="EMBL" id="CP146609">
    <property type="protein sequence ID" value="WWX22760.1"/>
    <property type="molecule type" value="Genomic_DNA"/>
</dbReference>
<organism evidence="3 4">
    <name type="scientific">Pseudodesulfovibrio methanolicus</name>
    <dbReference type="NCBI Taxonomy" id="3126690"/>
    <lineage>
        <taxon>Bacteria</taxon>
        <taxon>Pseudomonadati</taxon>
        <taxon>Thermodesulfobacteriota</taxon>
        <taxon>Desulfovibrionia</taxon>
        <taxon>Desulfovibrionales</taxon>
        <taxon>Desulfovibrionaceae</taxon>
    </lineage>
</organism>
<dbReference type="Gene3D" id="1.10.3210.10">
    <property type="entry name" value="Hypothetical protein af1432"/>
    <property type="match status" value="1"/>
</dbReference>
<dbReference type="Gene3D" id="1.10.3410.10">
    <property type="entry name" value="putative deoxyguanosinetriphosphate triphosphohydrolase like domain"/>
    <property type="match status" value="1"/>
</dbReference>
<dbReference type="InterPro" id="IPR023293">
    <property type="entry name" value="dGTP_triP_hydro_central_sf"/>
</dbReference>
<dbReference type="PANTHER" id="PTHR11373">
    <property type="entry name" value="DEOXYNUCLEOSIDE TRIPHOSPHATE TRIPHOSPHOHYDROLASE"/>
    <property type="match status" value="1"/>
</dbReference>
<dbReference type="InterPro" id="IPR027432">
    <property type="entry name" value="dGTP_triphosphohydrolase_C"/>
</dbReference>
<dbReference type="SMART" id="SM00471">
    <property type="entry name" value="HDc"/>
    <property type="match status" value="1"/>
</dbReference>
<feature type="domain" description="HD/PDEase" evidence="2">
    <location>
        <begin position="61"/>
        <end position="251"/>
    </location>
</feature>
<dbReference type="Proteomes" id="UP001385389">
    <property type="component" value="Chromosome"/>
</dbReference>
<keyword evidence="1" id="KW-0378">Hydrolase</keyword>
<dbReference type="Pfam" id="PF01966">
    <property type="entry name" value="HD"/>
    <property type="match status" value="1"/>
</dbReference>
<dbReference type="InterPro" id="IPR050135">
    <property type="entry name" value="dGTPase-like"/>
</dbReference>
<dbReference type="Gene3D" id="1.10.3550.10">
    <property type="entry name" value="eoxyguanosinetriphosphate triphosphohydrolase domain-like"/>
    <property type="match status" value="1"/>
</dbReference>
<evidence type="ECO:0000313" key="3">
    <source>
        <dbReference type="EMBL" id="WWX22760.1"/>
    </source>
</evidence>
<accession>A0ABZ2IVS1</accession>
<reference evidence="3 4" key="1">
    <citation type="submission" date="2024-03" db="EMBL/GenBank/DDBJ databases">
        <title>Phenotype and Genome Characterization of a Sulfate-Reducing Bacterium Pseudodesulfovibrio sp. strain 5S69, isolated from Petroleum Reservoir in Tatarstan (Russia).</title>
        <authorList>
            <person name="Bidzhieva S.K."/>
            <person name="Kadnikov V."/>
            <person name="Tourova T.P."/>
            <person name="Samigullina S.R."/>
            <person name="Sokolova D.S."/>
            <person name="Poltaraus A.B."/>
            <person name="Avtukh A.N."/>
            <person name="Tereshina V.M."/>
            <person name="Mardanov A.V."/>
            <person name="Nazina T.N."/>
        </authorList>
    </citation>
    <scope>NUCLEOTIDE SEQUENCE [LARGE SCALE GENOMIC DNA]</scope>
    <source>
        <strain evidence="3 4">5S69</strain>
    </source>
</reference>
<protein>
    <submittedName>
        <fullName evidence="3">DNTP triphosphohydrolase</fullName>
    </submittedName>
</protein>
<evidence type="ECO:0000256" key="1">
    <source>
        <dbReference type="ARBA" id="ARBA00022801"/>
    </source>
</evidence>
<dbReference type="InterPro" id="IPR003607">
    <property type="entry name" value="HD/PDEase_dom"/>
</dbReference>
<dbReference type="SUPFAM" id="SSF109604">
    <property type="entry name" value="HD-domain/PDEase-like"/>
    <property type="match status" value="1"/>
</dbReference>
<sequence length="444" mass="50341">MGSAPRMDWNKLLDATRYGRESESSDIRSPFQRDIDRILFSDHFRRLARKTQVHPLNENDHIHSRLTHSLEVASVGKSLGELVGVFLEEQGELPDKLEPRDVGEAVQAACLAHDIGNPPFGHSGEEAIKDWFKNRQQDFRHLPKDCLADFTKFDGNAMAVRVLLSTGFHQTGMSPTYAVLGALLKYPWPSLAAEKDKFSYFQTEAKAMEKVADALGLIAMDNRWSRPPLAYLTEAADDICYRIIDIEDATELGILDGWFMFECFAEYLDLKTAPGEAYDWVWGAHFRQRNSLLRAKLITAATQEAAELFKEHYDAIMTGEFDKKYSLMEKSKTGICRRIHDVYKDISGTIFLSRRKAILELGAQNALGRLLDQTMIDVHEFCDKEQSAINKKVKAILGDEIIDAIPKGEKLCQYRVMMAIVDYISGMTDNYATDLCRKFLGLGY</sequence>
<dbReference type="InterPro" id="IPR006674">
    <property type="entry name" value="HD_domain"/>
</dbReference>
<gene>
    <name evidence="3" type="primary">dgt</name>
    <name evidence="3" type="ORF">V8V93_00850</name>
</gene>
<evidence type="ECO:0000259" key="2">
    <source>
        <dbReference type="SMART" id="SM00471"/>
    </source>
</evidence>
<dbReference type="PANTHER" id="PTHR11373:SF40">
    <property type="entry name" value="DEOXYGUANOSINETRIPHOSPHATE TRIPHOSPHOHYDROLASE-LIKE PROTEIN 2"/>
    <property type="match status" value="1"/>
</dbReference>
<name>A0ABZ2IVS1_9BACT</name>
<dbReference type="RefSeq" id="WP_338668477.1">
    <property type="nucleotide sequence ID" value="NZ_CP146609.1"/>
</dbReference>
<dbReference type="NCBIfam" id="TIGR01353">
    <property type="entry name" value="dGTP_triPase"/>
    <property type="match status" value="1"/>
</dbReference>
<dbReference type="CDD" id="cd00077">
    <property type="entry name" value="HDc"/>
    <property type="match status" value="1"/>
</dbReference>
<evidence type="ECO:0000313" key="4">
    <source>
        <dbReference type="Proteomes" id="UP001385389"/>
    </source>
</evidence>
<proteinExistence type="predicted"/>
<dbReference type="InterPro" id="IPR006261">
    <property type="entry name" value="dGTPase"/>
</dbReference>